<name>A0A9D2KL89_9FIRM</name>
<dbReference type="AlphaFoldDB" id="A0A9D2KL89"/>
<comment type="function">
    <text evidence="1 12">Catalyzes the condensation of (S)-aspartate-beta-semialdehyde [(S)-ASA] and pyruvate to 4-hydroxy-tetrahydrodipicolinate (HTPA).</text>
</comment>
<dbReference type="GO" id="GO:0008840">
    <property type="term" value="F:4-hydroxy-tetrahydrodipicolinate synthase activity"/>
    <property type="evidence" value="ECO:0007669"/>
    <property type="project" value="UniProtKB-UniRule"/>
</dbReference>
<dbReference type="InterPro" id="IPR013785">
    <property type="entry name" value="Aldolase_TIM"/>
</dbReference>
<dbReference type="CDD" id="cd00950">
    <property type="entry name" value="DHDPS"/>
    <property type="match status" value="1"/>
</dbReference>
<dbReference type="PROSITE" id="PS00665">
    <property type="entry name" value="DHDPS_1"/>
    <property type="match status" value="1"/>
</dbReference>
<evidence type="ECO:0000256" key="8">
    <source>
        <dbReference type="ARBA" id="ARBA00023154"/>
    </source>
</evidence>
<evidence type="ECO:0000313" key="16">
    <source>
        <dbReference type="EMBL" id="HJA07218.1"/>
    </source>
</evidence>
<evidence type="ECO:0000256" key="10">
    <source>
        <dbReference type="ARBA" id="ARBA00023270"/>
    </source>
</evidence>
<dbReference type="PIRSF" id="PIRSF001365">
    <property type="entry name" value="DHDPS"/>
    <property type="match status" value="1"/>
</dbReference>
<dbReference type="EMBL" id="DXAK01000045">
    <property type="protein sequence ID" value="HJA07218.1"/>
    <property type="molecule type" value="Genomic_DNA"/>
</dbReference>
<dbReference type="Pfam" id="PF00701">
    <property type="entry name" value="DHDPS"/>
    <property type="match status" value="1"/>
</dbReference>
<evidence type="ECO:0000256" key="9">
    <source>
        <dbReference type="ARBA" id="ARBA00023239"/>
    </source>
</evidence>
<organism evidence="16 17">
    <name type="scientific">Candidatus Mediterraneibacter pullicola</name>
    <dbReference type="NCBI Taxonomy" id="2838682"/>
    <lineage>
        <taxon>Bacteria</taxon>
        <taxon>Bacillati</taxon>
        <taxon>Bacillota</taxon>
        <taxon>Clostridia</taxon>
        <taxon>Lachnospirales</taxon>
        <taxon>Lachnospiraceae</taxon>
        <taxon>Mediterraneibacter</taxon>
    </lineage>
</organism>
<dbReference type="GO" id="GO:0005829">
    <property type="term" value="C:cytosol"/>
    <property type="evidence" value="ECO:0007669"/>
    <property type="project" value="TreeGrafter"/>
</dbReference>
<dbReference type="InterPro" id="IPR020624">
    <property type="entry name" value="Schiff_base-form_aldolases_CS"/>
</dbReference>
<keyword evidence="6 12" id="KW-0028">Amino-acid biosynthesis</keyword>
<dbReference type="EC" id="4.3.3.7" evidence="4 12"/>
<evidence type="ECO:0000256" key="14">
    <source>
        <dbReference type="PIRSR" id="PIRSR001365-1"/>
    </source>
</evidence>
<evidence type="ECO:0000256" key="5">
    <source>
        <dbReference type="ARBA" id="ARBA00022490"/>
    </source>
</evidence>
<dbReference type="InterPro" id="IPR005263">
    <property type="entry name" value="DapA"/>
</dbReference>
<dbReference type="InterPro" id="IPR002220">
    <property type="entry name" value="DapA-like"/>
</dbReference>
<comment type="catalytic activity">
    <reaction evidence="11 12">
        <text>L-aspartate 4-semialdehyde + pyruvate = (2S,4S)-4-hydroxy-2,3,4,5-tetrahydrodipicolinate + H2O + H(+)</text>
        <dbReference type="Rhea" id="RHEA:34171"/>
        <dbReference type="ChEBI" id="CHEBI:15361"/>
        <dbReference type="ChEBI" id="CHEBI:15377"/>
        <dbReference type="ChEBI" id="CHEBI:15378"/>
        <dbReference type="ChEBI" id="CHEBI:67139"/>
        <dbReference type="ChEBI" id="CHEBI:537519"/>
        <dbReference type="EC" id="4.3.3.7"/>
    </reaction>
</comment>
<dbReference type="InterPro" id="IPR020625">
    <property type="entry name" value="Schiff_base-form_aldolases_AS"/>
</dbReference>
<dbReference type="PANTHER" id="PTHR12128:SF66">
    <property type="entry name" value="4-HYDROXY-2-OXOGLUTARATE ALDOLASE, MITOCHONDRIAL"/>
    <property type="match status" value="1"/>
</dbReference>
<feature type="active site" description="Schiff-base intermediate with substrate" evidence="12 14">
    <location>
        <position position="164"/>
    </location>
</feature>
<evidence type="ECO:0000256" key="6">
    <source>
        <dbReference type="ARBA" id="ARBA00022605"/>
    </source>
</evidence>
<dbReference type="Proteomes" id="UP000824223">
    <property type="component" value="Unassembled WGS sequence"/>
</dbReference>
<dbReference type="GO" id="GO:0019877">
    <property type="term" value="P:diaminopimelate biosynthetic process"/>
    <property type="evidence" value="ECO:0007669"/>
    <property type="project" value="UniProtKB-UniRule"/>
</dbReference>
<dbReference type="HAMAP" id="MF_00418">
    <property type="entry name" value="DapA"/>
    <property type="match status" value="1"/>
</dbReference>
<comment type="pathway">
    <text evidence="2 12">Amino-acid biosynthesis; L-lysine biosynthesis via DAP pathway; (S)-tetrahydrodipicolinate from L-aspartate: step 3/4.</text>
</comment>
<comment type="subcellular location">
    <subcellularLocation>
        <location evidence="12">Cytoplasm</location>
    </subcellularLocation>
</comment>
<keyword evidence="5 12" id="KW-0963">Cytoplasm</keyword>
<proteinExistence type="inferred from homology"/>
<keyword evidence="7 12" id="KW-0220">Diaminopimelate biosynthesis</keyword>
<feature type="binding site" evidence="12 15">
    <location>
        <position position="47"/>
    </location>
    <ligand>
        <name>pyruvate</name>
        <dbReference type="ChEBI" id="CHEBI:15361"/>
    </ligand>
</feature>
<evidence type="ECO:0000256" key="13">
    <source>
        <dbReference type="PIRNR" id="PIRNR001365"/>
    </source>
</evidence>
<evidence type="ECO:0000256" key="3">
    <source>
        <dbReference type="ARBA" id="ARBA00007592"/>
    </source>
</evidence>
<comment type="caution">
    <text evidence="12">Was originally thought to be a dihydrodipicolinate synthase (DHDPS), catalyzing the condensation of (S)-aspartate-beta-semialdehyde [(S)-ASA] and pyruvate to dihydrodipicolinate (DHDP). However, it was shown in E.coli that the product of the enzymatic reaction is not dihydrodipicolinate but in fact (4S)-4-hydroxy-2,3,4,5-tetrahydro-(2S)-dipicolinic acid (HTPA), and that the consecutive dehydration reaction leading to DHDP is not spontaneous but catalyzed by DapB.</text>
</comment>
<dbReference type="SMART" id="SM01130">
    <property type="entry name" value="DHDPS"/>
    <property type="match status" value="1"/>
</dbReference>
<feature type="binding site" evidence="12 15">
    <location>
        <position position="206"/>
    </location>
    <ligand>
        <name>pyruvate</name>
        <dbReference type="ChEBI" id="CHEBI:15361"/>
    </ligand>
</feature>
<evidence type="ECO:0000256" key="2">
    <source>
        <dbReference type="ARBA" id="ARBA00005120"/>
    </source>
</evidence>
<dbReference type="PROSITE" id="PS00666">
    <property type="entry name" value="DHDPS_2"/>
    <property type="match status" value="1"/>
</dbReference>
<dbReference type="NCBIfam" id="TIGR00674">
    <property type="entry name" value="dapA"/>
    <property type="match status" value="1"/>
</dbReference>
<dbReference type="SUPFAM" id="SSF51569">
    <property type="entry name" value="Aldolase"/>
    <property type="match status" value="1"/>
</dbReference>
<keyword evidence="9 12" id="KW-0456">Lyase</keyword>
<comment type="subunit">
    <text evidence="12">Homotetramer; dimer of dimers.</text>
</comment>
<comment type="caution">
    <text evidence="16">The sequence shown here is derived from an EMBL/GenBank/DDBJ whole genome shotgun (WGS) entry which is preliminary data.</text>
</comment>
<feature type="site" description="Part of a proton relay during catalysis" evidence="12">
    <location>
        <position position="46"/>
    </location>
</feature>
<evidence type="ECO:0000256" key="4">
    <source>
        <dbReference type="ARBA" id="ARBA00012086"/>
    </source>
</evidence>
<feature type="site" description="Part of a proton relay during catalysis" evidence="12">
    <location>
        <position position="109"/>
    </location>
</feature>
<reference evidence="16" key="2">
    <citation type="submission" date="2021-04" db="EMBL/GenBank/DDBJ databases">
        <authorList>
            <person name="Gilroy R."/>
        </authorList>
    </citation>
    <scope>NUCLEOTIDE SEQUENCE</scope>
    <source>
        <strain evidence="16">ChiSjej2B20-11307</strain>
    </source>
</reference>
<dbReference type="GO" id="GO:0009089">
    <property type="term" value="P:lysine biosynthetic process via diaminopimelate"/>
    <property type="evidence" value="ECO:0007669"/>
    <property type="project" value="UniProtKB-UniRule"/>
</dbReference>
<evidence type="ECO:0000256" key="1">
    <source>
        <dbReference type="ARBA" id="ARBA00003294"/>
    </source>
</evidence>
<feature type="active site" description="Proton donor/acceptor" evidence="12 14">
    <location>
        <position position="135"/>
    </location>
</feature>
<dbReference type="PRINTS" id="PR00146">
    <property type="entry name" value="DHPICSNTHASE"/>
</dbReference>
<dbReference type="Gene3D" id="3.20.20.70">
    <property type="entry name" value="Aldolase class I"/>
    <property type="match status" value="1"/>
</dbReference>
<evidence type="ECO:0000256" key="15">
    <source>
        <dbReference type="PIRSR" id="PIRSR001365-2"/>
    </source>
</evidence>
<evidence type="ECO:0000256" key="12">
    <source>
        <dbReference type="HAMAP-Rule" id="MF_00418"/>
    </source>
</evidence>
<keyword evidence="10 12" id="KW-0704">Schiff base</keyword>
<reference evidence="16" key="1">
    <citation type="journal article" date="2021" name="PeerJ">
        <title>Extensive microbial diversity within the chicken gut microbiome revealed by metagenomics and culture.</title>
        <authorList>
            <person name="Gilroy R."/>
            <person name="Ravi A."/>
            <person name="Getino M."/>
            <person name="Pursley I."/>
            <person name="Horton D.L."/>
            <person name="Alikhan N.F."/>
            <person name="Baker D."/>
            <person name="Gharbi K."/>
            <person name="Hall N."/>
            <person name="Watson M."/>
            <person name="Adriaenssens E.M."/>
            <person name="Foster-Nyarko E."/>
            <person name="Jarju S."/>
            <person name="Secka A."/>
            <person name="Antonio M."/>
            <person name="Oren A."/>
            <person name="Chaudhuri R.R."/>
            <person name="La Ragione R."/>
            <person name="Hildebrand F."/>
            <person name="Pallen M.J."/>
        </authorList>
    </citation>
    <scope>NUCLEOTIDE SEQUENCE</scope>
    <source>
        <strain evidence="16">ChiSjej2B20-11307</strain>
    </source>
</reference>
<gene>
    <name evidence="12 16" type="primary">dapA</name>
    <name evidence="16" type="ORF">H9798_08795</name>
</gene>
<protein>
    <recommendedName>
        <fullName evidence="4 12">4-hydroxy-tetrahydrodipicolinate synthase</fullName>
        <shortName evidence="12">HTPA synthase</shortName>
        <ecNumber evidence="4 12">4.3.3.7</ecNumber>
    </recommendedName>
</protein>
<accession>A0A9D2KL89</accession>
<sequence>MAIFKGAGVAIVTPMKEDLTINYDKLDEMLEEQIAEGTDAIIICGTTGESATMTEAEHSEAIRFTVERVNHRIPVIAGTGSNCTRTAIELSKEAEKDGADGLLLVTPYYNKATQNGLIAHYTQICNEVKIPAIVYNVPSRTGCNIQPQTLAHLVKNVDNIVGVKEASGNIGAAAQIMHLCDGNIDLYSGNDDQVIPLLSLGGIGVISVLSNVAPRYVHEMVAKYLNGDMETSLKMQLDALPICDALFCEVNPIPVKTAMNMMGKDVGPLRAPLTEIEPAHKALLEKVMKDFGIL</sequence>
<evidence type="ECO:0000256" key="7">
    <source>
        <dbReference type="ARBA" id="ARBA00022915"/>
    </source>
</evidence>
<dbReference type="PANTHER" id="PTHR12128">
    <property type="entry name" value="DIHYDRODIPICOLINATE SYNTHASE"/>
    <property type="match status" value="1"/>
</dbReference>
<evidence type="ECO:0000256" key="11">
    <source>
        <dbReference type="ARBA" id="ARBA00047836"/>
    </source>
</evidence>
<evidence type="ECO:0000313" key="17">
    <source>
        <dbReference type="Proteomes" id="UP000824223"/>
    </source>
</evidence>
<keyword evidence="8 12" id="KW-0457">Lysine biosynthesis</keyword>
<comment type="similarity">
    <text evidence="3 12 13">Belongs to the DapA family.</text>
</comment>